<dbReference type="Pfam" id="PF16608">
    <property type="entry name" value="TNRC6-PABC_bdg"/>
    <property type="match status" value="1"/>
</dbReference>
<evidence type="ECO:0000256" key="5">
    <source>
        <dbReference type="ARBA" id="ARBA00023158"/>
    </source>
</evidence>
<feature type="region of interest" description="Disordered" evidence="6">
    <location>
        <begin position="66"/>
        <end position="229"/>
    </location>
</feature>
<feature type="compositionally biased region" description="Polar residues" evidence="6">
    <location>
        <begin position="1422"/>
        <end position="1432"/>
    </location>
</feature>
<evidence type="ECO:0000313" key="9">
    <source>
        <dbReference type="EMBL" id="GCC30242.1"/>
    </source>
</evidence>
<feature type="compositionally biased region" description="Polar residues" evidence="6">
    <location>
        <begin position="1071"/>
        <end position="1080"/>
    </location>
</feature>
<feature type="compositionally biased region" description="Gly residues" evidence="6">
    <location>
        <begin position="852"/>
        <end position="861"/>
    </location>
</feature>
<feature type="domain" description="TNRC6 PABC binding" evidence="8">
    <location>
        <begin position="1339"/>
        <end position="1610"/>
    </location>
</feature>
<dbReference type="OMA" id="YANSAWG"/>
<evidence type="ECO:0000256" key="6">
    <source>
        <dbReference type="SAM" id="MobiDB-lite"/>
    </source>
</evidence>
<feature type="region of interest" description="Disordered" evidence="6">
    <location>
        <begin position="1118"/>
        <end position="1188"/>
    </location>
</feature>
<accession>A0A401SIL0</accession>
<dbReference type="EMBL" id="BEZZ01000293">
    <property type="protein sequence ID" value="GCC30242.1"/>
    <property type="molecule type" value="Genomic_DNA"/>
</dbReference>
<feature type="compositionally biased region" description="Polar residues" evidence="6">
    <location>
        <begin position="217"/>
        <end position="229"/>
    </location>
</feature>
<keyword evidence="10" id="KW-1185">Reference proteome</keyword>
<comment type="similarity">
    <text evidence="1">Belongs to the GW182 family.</text>
</comment>
<dbReference type="STRING" id="137246.A0A401SIL0"/>
<keyword evidence="2" id="KW-0597">Phosphoprotein</keyword>
<feature type="compositionally biased region" description="Polar residues" evidence="6">
    <location>
        <begin position="395"/>
        <end position="463"/>
    </location>
</feature>
<reference evidence="9 10" key="1">
    <citation type="journal article" date="2018" name="Nat. Ecol. Evol.">
        <title>Shark genomes provide insights into elasmobranch evolution and the origin of vertebrates.</title>
        <authorList>
            <person name="Hara Y"/>
            <person name="Yamaguchi K"/>
            <person name="Onimaru K"/>
            <person name="Kadota M"/>
            <person name="Koyanagi M"/>
            <person name="Keeley SD"/>
            <person name="Tatsumi K"/>
            <person name="Tanaka K"/>
            <person name="Motone F"/>
            <person name="Kageyama Y"/>
            <person name="Nozu R"/>
            <person name="Adachi N"/>
            <person name="Nishimura O"/>
            <person name="Nakagawa R"/>
            <person name="Tanegashima C"/>
            <person name="Kiyatake I"/>
            <person name="Matsumoto R"/>
            <person name="Murakumo K"/>
            <person name="Nishida K"/>
            <person name="Terakita A"/>
            <person name="Kuratani S"/>
            <person name="Sato K"/>
            <person name="Hyodo S Kuraku.S."/>
        </authorList>
    </citation>
    <scope>NUCLEOTIDE SEQUENCE [LARGE SCALE GENOMIC DNA]</scope>
</reference>
<feature type="region of interest" description="Disordered" evidence="6">
    <location>
        <begin position="1285"/>
        <end position="1328"/>
    </location>
</feature>
<evidence type="ECO:0000256" key="4">
    <source>
        <dbReference type="ARBA" id="ARBA00022884"/>
    </source>
</evidence>
<feature type="compositionally biased region" description="Polar residues" evidence="6">
    <location>
        <begin position="503"/>
        <end position="519"/>
    </location>
</feature>
<protein>
    <recommendedName>
        <fullName evidence="11">TNRC6 PABC binding domain-containing protein</fullName>
    </recommendedName>
</protein>
<dbReference type="FunFam" id="3.30.70.330:FF:000011">
    <property type="entry name" value="trinucleotide repeat-containing gene 6A protein-like"/>
    <property type="match status" value="1"/>
</dbReference>
<feature type="compositionally biased region" description="Low complexity" evidence="6">
    <location>
        <begin position="1777"/>
        <end position="1786"/>
    </location>
</feature>
<dbReference type="InterPro" id="IPR052068">
    <property type="entry name" value="GW182_domain"/>
</dbReference>
<evidence type="ECO:0000313" key="10">
    <source>
        <dbReference type="Proteomes" id="UP000287033"/>
    </source>
</evidence>
<feature type="compositionally biased region" description="Polar residues" evidence="6">
    <location>
        <begin position="885"/>
        <end position="910"/>
    </location>
</feature>
<dbReference type="GO" id="GO:0060213">
    <property type="term" value="P:positive regulation of nuclear-transcribed mRNA poly(A) tail shortening"/>
    <property type="evidence" value="ECO:0007669"/>
    <property type="project" value="TreeGrafter"/>
</dbReference>
<dbReference type="OrthoDB" id="5919166at2759"/>
<dbReference type="Proteomes" id="UP000287033">
    <property type="component" value="Unassembled WGS sequence"/>
</dbReference>
<keyword evidence="3" id="KW-0810">Translation regulation</keyword>
<feature type="compositionally biased region" description="Polar residues" evidence="6">
    <location>
        <begin position="1552"/>
        <end position="1561"/>
    </location>
</feature>
<keyword evidence="5" id="KW-0943">RNA-mediated gene silencing</keyword>
<feature type="compositionally biased region" description="Polar residues" evidence="6">
    <location>
        <begin position="696"/>
        <end position="712"/>
    </location>
</feature>
<feature type="region of interest" description="Disordered" evidence="6">
    <location>
        <begin position="358"/>
        <end position="465"/>
    </location>
</feature>
<evidence type="ECO:0000259" key="8">
    <source>
        <dbReference type="Pfam" id="PF16608"/>
    </source>
</evidence>
<feature type="region of interest" description="Disordered" evidence="6">
    <location>
        <begin position="317"/>
        <end position="337"/>
    </location>
</feature>
<feature type="compositionally biased region" description="Polar residues" evidence="6">
    <location>
        <begin position="1569"/>
        <end position="1579"/>
    </location>
</feature>
<feature type="region of interest" description="Disordered" evidence="6">
    <location>
        <begin position="1422"/>
        <end position="1510"/>
    </location>
</feature>
<feature type="compositionally biased region" description="Polar residues" evidence="6">
    <location>
        <begin position="1166"/>
        <end position="1188"/>
    </location>
</feature>
<dbReference type="GO" id="GO:0005829">
    <property type="term" value="C:cytosol"/>
    <property type="evidence" value="ECO:0007669"/>
    <property type="project" value="UniProtKB-ARBA"/>
</dbReference>
<gene>
    <name evidence="9" type="ORF">chiPu_0008690</name>
</gene>
<dbReference type="InterPro" id="IPR019486">
    <property type="entry name" value="Argonaute_hook_dom"/>
</dbReference>
<feature type="region of interest" description="Disordered" evidence="6">
    <location>
        <begin position="481"/>
        <end position="1080"/>
    </location>
</feature>
<feature type="compositionally biased region" description="Basic and acidic residues" evidence="6">
    <location>
        <begin position="80"/>
        <end position="97"/>
    </location>
</feature>
<organism evidence="9 10">
    <name type="scientific">Chiloscyllium punctatum</name>
    <name type="common">Brownbanded bambooshark</name>
    <name type="synonym">Hemiscyllium punctatum</name>
    <dbReference type="NCBI Taxonomy" id="137246"/>
    <lineage>
        <taxon>Eukaryota</taxon>
        <taxon>Metazoa</taxon>
        <taxon>Chordata</taxon>
        <taxon>Craniata</taxon>
        <taxon>Vertebrata</taxon>
        <taxon>Chondrichthyes</taxon>
        <taxon>Elasmobranchii</taxon>
        <taxon>Galeomorphii</taxon>
        <taxon>Galeoidea</taxon>
        <taxon>Orectolobiformes</taxon>
        <taxon>Hemiscylliidae</taxon>
        <taxon>Chiloscyllium</taxon>
    </lineage>
</organism>
<feature type="region of interest" description="Disordered" evidence="6">
    <location>
        <begin position="1378"/>
        <end position="1405"/>
    </location>
</feature>
<dbReference type="InterPro" id="IPR035979">
    <property type="entry name" value="RBD_domain_sf"/>
</dbReference>
<feature type="region of interest" description="Disordered" evidence="6">
    <location>
        <begin position="1543"/>
        <end position="1583"/>
    </location>
</feature>
<keyword evidence="4" id="KW-0694">RNA-binding</keyword>
<comment type="caution">
    <text evidence="9">The sequence shown here is derived from an EMBL/GenBank/DDBJ whole genome shotgun (WGS) entry which is preliminary data.</text>
</comment>
<feature type="compositionally biased region" description="Low complexity" evidence="6">
    <location>
        <begin position="1497"/>
        <end position="1510"/>
    </location>
</feature>
<dbReference type="GO" id="GO:0000932">
    <property type="term" value="C:P-body"/>
    <property type="evidence" value="ECO:0007669"/>
    <property type="project" value="TreeGrafter"/>
</dbReference>
<feature type="compositionally biased region" description="Low complexity" evidence="6">
    <location>
        <begin position="996"/>
        <end position="1006"/>
    </location>
</feature>
<evidence type="ECO:0008006" key="11">
    <source>
        <dbReference type="Google" id="ProtNLM"/>
    </source>
</evidence>
<dbReference type="PANTHER" id="PTHR13020:SF32">
    <property type="entry name" value="TRINUCLEOTIDE REPEAT-CONTAINING GENE 6B PROTEIN"/>
    <property type="match status" value="1"/>
</dbReference>
<dbReference type="GO" id="GO:0005654">
    <property type="term" value="C:nucleoplasm"/>
    <property type="evidence" value="ECO:0007669"/>
    <property type="project" value="TreeGrafter"/>
</dbReference>
<evidence type="ECO:0000256" key="3">
    <source>
        <dbReference type="ARBA" id="ARBA00022845"/>
    </source>
</evidence>
<name>A0A401SIL0_CHIPU</name>
<dbReference type="Gene3D" id="3.30.70.330">
    <property type="match status" value="1"/>
</dbReference>
<dbReference type="InterPro" id="IPR012677">
    <property type="entry name" value="Nucleotide-bd_a/b_plait_sf"/>
</dbReference>
<feature type="compositionally biased region" description="Low complexity" evidence="6">
    <location>
        <begin position="1433"/>
        <end position="1448"/>
    </location>
</feature>
<feature type="compositionally biased region" description="Polar residues" evidence="6">
    <location>
        <begin position="762"/>
        <end position="772"/>
    </location>
</feature>
<feature type="non-terminal residue" evidence="9">
    <location>
        <position position="1"/>
    </location>
</feature>
<dbReference type="PANTHER" id="PTHR13020">
    <property type="entry name" value="TRINUCLEOTIDE REPEAT-CONTAINING GENE 6"/>
    <property type="match status" value="1"/>
</dbReference>
<feature type="compositionally biased region" description="Polar residues" evidence="6">
    <location>
        <begin position="630"/>
        <end position="642"/>
    </location>
</feature>
<proteinExistence type="inferred from homology"/>
<feature type="compositionally biased region" description="Polar residues" evidence="6">
    <location>
        <begin position="811"/>
        <end position="821"/>
    </location>
</feature>
<feature type="compositionally biased region" description="Basic and acidic residues" evidence="6">
    <location>
        <begin position="255"/>
        <end position="266"/>
    </location>
</feature>
<evidence type="ECO:0000259" key="7">
    <source>
        <dbReference type="Pfam" id="PF10427"/>
    </source>
</evidence>
<dbReference type="InterPro" id="IPR032226">
    <property type="entry name" value="TNRC6_PABC-bd"/>
</dbReference>
<evidence type="ECO:0000256" key="2">
    <source>
        <dbReference type="ARBA" id="ARBA00022553"/>
    </source>
</evidence>
<feature type="compositionally biased region" description="Basic and acidic residues" evidence="6">
    <location>
        <begin position="1486"/>
        <end position="1496"/>
    </location>
</feature>
<feature type="compositionally biased region" description="Low complexity" evidence="6">
    <location>
        <begin position="643"/>
        <end position="658"/>
    </location>
</feature>
<feature type="compositionally biased region" description="Polar residues" evidence="6">
    <location>
        <begin position="961"/>
        <end position="982"/>
    </location>
</feature>
<dbReference type="GO" id="GO:0003723">
    <property type="term" value="F:RNA binding"/>
    <property type="evidence" value="ECO:0007669"/>
    <property type="project" value="UniProtKB-KW"/>
</dbReference>
<dbReference type="SUPFAM" id="SSF54928">
    <property type="entry name" value="RNA-binding domain, RBD"/>
    <property type="match status" value="1"/>
</dbReference>
<dbReference type="GO" id="GO:0035195">
    <property type="term" value="P:miRNA-mediated post-transcriptional gene silencing"/>
    <property type="evidence" value="ECO:0007669"/>
    <property type="project" value="TreeGrafter"/>
</dbReference>
<dbReference type="GO" id="GO:0006417">
    <property type="term" value="P:regulation of translation"/>
    <property type="evidence" value="ECO:0007669"/>
    <property type="project" value="UniProtKB-KW"/>
</dbReference>
<feature type="compositionally biased region" description="Polar residues" evidence="6">
    <location>
        <begin position="374"/>
        <end position="387"/>
    </location>
</feature>
<feature type="region of interest" description="Disordered" evidence="6">
    <location>
        <begin position="255"/>
        <end position="285"/>
    </location>
</feature>
<feature type="region of interest" description="Disordered" evidence="6">
    <location>
        <begin position="1771"/>
        <end position="1795"/>
    </location>
</feature>
<sequence length="1795" mass="190754">LAPKFLPKWPPHSQLAFERCFLKKEGKESVCFLLNFLIFDFASNASTCWILALLHFMREKEEEKEEQLMEEKKRKKEDKKKKEATQKVTEQKTKVPEATKPSLSQPPTATPVGSVPTPAANGGNNAKRAVATNGQPQNAARYLPREVPPRFRQHEHKVLLKRGQPPPPSCGLLGGGAGPPGLPGSNPGAAQPLTQPNCPLQHGSTPVDANPGGAGSNYANSAWGSGSSSTDLNHGWDKLIVDGSDMEAWPCITGRDSESASEHVDNEGASNFGSEKSLPPGSGAARSCKGAANQFAAGSGKNECKLGAWNMGLVPKPSHASSISSESKDGLNNWKNLSNPDGAGLGLTLNPNINPSAWPVLGQEGNSGKGTLETDVSSSSAQLSAVGQSPRDQDGTSASAWANKSKTENAGVTWNASVGEQPQALNTDGPNNGDTNSLNANSQSTGNPLQNKGVSDTTGNGTWNMPMGMGLGNPLVLNQSVSTEASSEGSIRGTMEGRGTGGSWNTVWGSSGTDSISGQNGTGADGNSGRNSDDTAKAGSGLKQLLVNRSRTESWDSNSGSWDSEAQDPNKAKNWGKGNRTASGGAQGLWGQQPGTDNRSEGEWSGTPNEQNCGTGGWDNHRVNPLPENQGENSQNSNWVKASSSTGSDSGSRSNNKRGGSENHPGGRRLNKTDPLDQEEVIQSVISRSDLDPRVLSNTGWGQTQIKQNTVWDVQESPRNERRTDRGTEGWESTTTQSTNSGGWGEASSQSSHCNSGWGDAPQSSNMESDSPSGWVDPKNSQSWGGGTPEEKAPSWNDAPRIKEPGWGARQQPTQGWSPNNGWGDGSGQPAEQPKAGGWDSSNSRWGDSGRGEVGSWGGGNSNSNQRSGWEDPTRHQGWGEPSKTAASNWNKQQDVSGSWGTNSAGSRQSGPGWGSASVPPAPIPVVPKEEEPTGWEEPSPQSISRKMEIDDGTSAWGDPNSYNYKNVNLWDKNSQSESSGSGPAPREQNAANVVTGRGSTSSSGSKAMQDGWGGGDRPTVASTRPPSWEEEEDGSIGLWNSAGTQESSSPYNSTNWTSSGKKIHKGSMKGGNNDTWINPLSTQFSKMGLLREPSEDGVGNKMDLAVVGLSDKKLESDKRGMNMDYNGMMRKDRSGFRPPNSKDSPTADSGPYFEKNGNHGLFGGSTAQSRSVHTPQVQPMNSSQPNLRAQVPPQFLPPPQVPASMLKHTAPNGALNPALFSLGPQLSPQQIAMLSQLPQLPQLQLAYQLLIQQQQQQVLQNQRKLSAAVRQQQEQQLARIVSALQQQQQQQQHRHNTPGMKHSPSHPGIPKQHLDNVVPNSLPSGLPDYQTKGPLQPGYPMGLGSNMNVNQLDVNSIVGMKEPQSQQSRLKQWTTMEGLSPATPPPDHNPLKNGAISSSMAPPKSRDSLPYYEMIAGDSLASHSGPASDNWSTPKLSNGSSSSSWPPEFRPGEPWKGFQNIDPESDPYATPASMINSSAAPPSPDSEHQLLRDRSTGSSSSLNTSLPSPGAWSYSASNSSYSTVQSTSAKFNDFKSTWSPDPIGHPRMWKNQMSSKNTNPPTRPPPGLTNQKPPSSLWGSGAPRFSRGWGVQDSRYALSSNWGDGSSGGSVRVSSWLVLHNLTPQIDGSTLRTICMQHGPLITFHLNLTHGTALVRYSTKQEAIKAQTALHMCVLGNTTILAEFVSEEEVNRYFAQGQLSTPSPGWQTLETGQSQMDPVGSSLHSFGGRSGLGQWNSAGGVGRGSGNLAGASLWATPSYTASLWGAPNSDDSHRMGSPAPLLPGDLLGGGADSI</sequence>
<feature type="compositionally biased region" description="Polar residues" evidence="6">
    <location>
        <begin position="192"/>
        <end position="204"/>
    </location>
</feature>
<feature type="domain" description="Argonaute hook" evidence="7">
    <location>
        <begin position="928"/>
        <end position="1077"/>
    </location>
</feature>
<feature type="compositionally biased region" description="Polar residues" evidence="6">
    <location>
        <begin position="555"/>
        <end position="564"/>
    </location>
</feature>
<feature type="compositionally biased region" description="Basic and acidic residues" evidence="6">
    <location>
        <begin position="716"/>
        <end position="729"/>
    </location>
</feature>
<evidence type="ECO:0000256" key="1">
    <source>
        <dbReference type="ARBA" id="ARBA00007302"/>
    </source>
</evidence>
<dbReference type="Pfam" id="PF10427">
    <property type="entry name" value="Ago_hook"/>
    <property type="match status" value="1"/>
</dbReference>
<feature type="compositionally biased region" description="Polar residues" evidence="6">
    <location>
        <begin position="1042"/>
        <end position="1061"/>
    </location>
</feature>
<feature type="compositionally biased region" description="Polar residues" evidence="6">
    <location>
        <begin position="731"/>
        <end position="755"/>
    </location>
</feature>